<accession>F4SEH6</accession>
<dbReference type="Proteomes" id="UP000001072">
    <property type="component" value="Unassembled WGS sequence"/>
</dbReference>
<protein>
    <recommendedName>
        <fullName evidence="6">Alpha-type protein kinase domain-containing protein</fullName>
    </recommendedName>
</protein>
<dbReference type="Gene3D" id="3.20.200.10">
    <property type="entry name" value="MHCK/EF2 kinase"/>
    <property type="match status" value="1"/>
</dbReference>
<dbReference type="PANTHER" id="PTHR45992:SF2">
    <property type="entry name" value="EUKARYOTIC ELONGATION FACTOR 2 KINASE"/>
    <property type="match status" value="1"/>
</dbReference>
<feature type="domain" description="Alpha-type protein kinase" evidence="6">
    <location>
        <begin position="1"/>
        <end position="90"/>
    </location>
</feature>
<dbReference type="InterPro" id="IPR011009">
    <property type="entry name" value="Kinase-like_dom_sf"/>
</dbReference>
<keyword evidence="2" id="KW-0808">Transferase</keyword>
<evidence type="ECO:0000313" key="8">
    <source>
        <dbReference type="Proteomes" id="UP000001072"/>
    </source>
</evidence>
<evidence type="ECO:0000256" key="1">
    <source>
        <dbReference type="ARBA" id="ARBA00022527"/>
    </source>
</evidence>
<dbReference type="PANTHER" id="PTHR45992">
    <property type="entry name" value="EUKARYOTIC ELONGATION FACTOR 2 KINASE-RELATED"/>
    <property type="match status" value="1"/>
</dbReference>
<dbReference type="SUPFAM" id="SSF56112">
    <property type="entry name" value="Protein kinase-like (PK-like)"/>
    <property type="match status" value="1"/>
</dbReference>
<name>F4SEH6_MELLP</name>
<dbReference type="Pfam" id="PF02816">
    <property type="entry name" value="Alpha_kinase"/>
    <property type="match status" value="1"/>
</dbReference>
<gene>
    <name evidence="7" type="ORF">MELLADRAFT_73761</name>
</gene>
<sequence>MFFGFPLLENPSNMHYILDAFMHWTYQHSKGHRFVTDFRGFGSVLTNPQIHDVNPANVWGCRNGRTSAVALMITQHRCKLGCQLLGLPPLVKIPVQLPSNDQVWCHAMESTTTPGEKTAGGLADLNTFLATIARPAPPKAPTPTPEYTFF</sequence>
<dbReference type="GO" id="GO:1903013">
    <property type="term" value="P:response to differentiation-inducing factor 1"/>
    <property type="evidence" value="ECO:0007669"/>
    <property type="project" value="TreeGrafter"/>
</dbReference>
<dbReference type="AlphaFoldDB" id="F4SEH6"/>
<organism evidence="8">
    <name type="scientific">Melampsora larici-populina (strain 98AG31 / pathotype 3-4-7)</name>
    <name type="common">Poplar leaf rust fungus</name>
    <dbReference type="NCBI Taxonomy" id="747676"/>
    <lineage>
        <taxon>Eukaryota</taxon>
        <taxon>Fungi</taxon>
        <taxon>Dikarya</taxon>
        <taxon>Basidiomycota</taxon>
        <taxon>Pucciniomycotina</taxon>
        <taxon>Pucciniomycetes</taxon>
        <taxon>Pucciniales</taxon>
        <taxon>Melampsoraceae</taxon>
        <taxon>Melampsora</taxon>
    </lineage>
</organism>
<dbReference type="GO" id="GO:0004674">
    <property type="term" value="F:protein serine/threonine kinase activity"/>
    <property type="evidence" value="ECO:0007669"/>
    <property type="project" value="UniProtKB-KW"/>
</dbReference>
<dbReference type="HOGENOM" id="CLU_1949304_0_0_1"/>
<keyword evidence="8" id="KW-1185">Reference proteome</keyword>
<keyword evidence="1" id="KW-0723">Serine/threonine-protein kinase</keyword>
<evidence type="ECO:0000313" key="7">
    <source>
        <dbReference type="EMBL" id="EGF96951.1"/>
    </source>
</evidence>
<keyword evidence="4" id="KW-0418">Kinase</keyword>
<dbReference type="InterPro" id="IPR004166">
    <property type="entry name" value="a-kinase_dom"/>
</dbReference>
<dbReference type="KEGG" id="mlr:MELLADRAFT_73761"/>
<proteinExistence type="predicted"/>
<dbReference type="GO" id="GO:0031037">
    <property type="term" value="P:myosin II filament disassembly"/>
    <property type="evidence" value="ECO:0007669"/>
    <property type="project" value="TreeGrafter"/>
</dbReference>
<dbReference type="InParanoid" id="F4SEH6"/>
<dbReference type="GeneID" id="18932487"/>
<evidence type="ECO:0000256" key="2">
    <source>
        <dbReference type="ARBA" id="ARBA00022679"/>
    </source>
</evidence>
<evidence type="ECO:0000256" key="3">
    <source>
        <dbReference type="ARBA" id="ARBA00022741"/>
    </source>
</evidence>
<dbReference type="VEuPathDB" id="FungiDB:MELLADRAFT_73761"/>
<keyword evidence="5" id="KW-0067">ATP-binding</keyword>
<dbReference type="OrthoDB" id="2923034at2759"/>
<evidence type="ECO:0000256" key="4">
    <source>
        <dbReference type="ARBA" id="ARBA00022777"/>
    </source>
</evidence>
<evidence type="ECO:0000256" key="5">
    <source>
        <dbReference type="ARBA" id="ARBA00022840"/>
    </source>
</evidence>
<dbReference type="RefSeq" id="XP_007419780.1">
    <property type="nucleotide sequence ID" value="XM_007419718.1"/>
</dbReference>
<dbReference type="PROSITE" id="PS51158">
    <property type="entry name" value="ALPHA_KINASE"/>
    <property type="match status" value="1"/>
</dbReference>
<reference evidence="8" key="1">
    <citation type="journal article" date="2011" name="Proc. Natl. Acad. Sci. U.S.A.">
        <title>Obligate biotrophy features unraveled by the genomic analysis of rust fungi.</title>
        <authorList>
            <person name="Duplessis S."/>
            <person name="Cuomo C.A."/>
            <person name="Lin Y.-C."/>
            <person name="Aerts A."/>
            <person name="Tisserant E."/>
            <person name="Veneault-Fourrey C."/>
            <person name="Joly D.L."/>
            <person name="Hacquard S."/>
            <person name="Amselem J."/>
            <person name="Cantarel B.L."/>
            <person name="Chiu R."/>
            <person name="Coutinho P.M."/>
            <person name="Feau N."/>
            <person name="Field M."/>
            <person name="Frey P."/>
            <person name="Gelhaye E."/>
            <person name="Goldberg J."/>
            <person name="Grabherr M.G."/>
            <person name="Kodira C.D."/>
            <person name="Kohler A."/>
            <person name="Kuees U."/>
            <person name="Lindquist E.A."/>
            <person name="Lucas S.M."/>
            <person name="Mago R."/>
            <person name="Mauceli E."/>
            <person name="Morin E."/>
            <person name="Murat C."/>
            <person name="Pangilinan J.L."/>
            <person name="Park R."/>
            <person name="Pearson M."/>
            <person name="Quesneville H."/>
            <person name="Rouhier N."/>
            <person name="Sakthikumar S."/>
            <person name="Salamov A.A."/>
            <person name="Schmutz J."/>
            <person name="Selles B."/>
            <person name="Shapiro H."/>
            <person name="Tanguay P."/>
            <person name="Tuskan G.A."/>
            <person name="Henrissat B."/>
            <person name="Van de Peer Y."/>
            <person name="Rouze P."/>
            <person name="Ellis J.G."/>
            <person name="Dodds P.N."/>
            <person name="Schein J.E."/>
            <person name="Zhong S."/>
            <person name="Hamelin R.C."/>
            <person name="Grigoriev I.V."/>
            <person name="Szabo L.J."/>
            <person name="Martin F."/>
        </authorList>
    </citation>
    <scope>NUCLEOTIDE SEQUENCE [LARGE SCALE GENOMIC DNA]</scope>
    <source>
        <strain evidence="8">98AG31 / pathotype 3-4-7</strain>
    </source>
</reference>
<evidence type="ECO:0000259" key="6">
    <source>
        <dbReference type="PROSITE" id="PS51158"/>
    </source>
</evidence>
<dbReference type="EMBL" id="GL883460">
    <property type="protein sequence ID" value="EGF96951.1"/>
    <property type="molecule type" value="Genomic_DNA"/>
</dbReference>
<dbReference type="InterPro" id="IPR051852">
    <property type="entry name" value="Alpha-type_PK"/>
</dbReference>
<dbReference type="GO" id="GO:0005524">
    <property type="term" value="F:ATP binding"/>
    <property type="evidence" value="ECO:0007669"/>
    <property type="project" value="UniProtKB-KW"/>
</dbReference>
<keyword evidence="3" id="KW-0547">Nucleotide-binding</keyword>